<dbReference type="RefSeq" id="WP_074840002.1">
    <property type="nucleotide sequence ID" value="NZ_FNYY01000030.1"/>
</dbReference>
<keyword evidence="2" id="KW-1185">Reference proteome</keyword>
<dbReference type="EMBL" id="FNYY01000030">
    <property type="protein sequence ID" value="SEK09603.1"/>
    <property type="molecule type" value="Genomic_DNA"/>
</dbReference>
<reference evidence="1 2" key="1">
    <citation type="submission" date="2016-10" db="EMBL/GenBank/DDBJ databases">
        <authorList>
            <person name="Varghese N."/>
            <person name="Submissions S."/>
        </authorList>
    </citation>
    <scope>NUCLEOTIDE SEQUENCE [LARGE SCALE GENOMIC DNA]</scope>
    <source>
        <strain evidence="1 2">FF3</strain>
    </source>
</reference>
<evidence type="ECO:0000313" key="2">
    <source>
        <dbReference type="Proteomes" id="UP000182932"/>
    </source>
</evidence>
<sequence length="286" mass="32197">MPDLHILQSLWGMERHHSDGQEWSTEEQFEMIAAAGFDGICTHFHTRSEIEPWIGLARDRGFVIEGQAFPRGVEDLRPALELAAEHGIHHLTIQPDVRPYDVATSLPILAGWQELSQEYGVPVLVETHRGRMTNDLWSTREMIDRLGDLPLLADLSHYVCGQEMTMPISPVNQAMIARILRHAHGFHGRVASAEQIQIEIGFDCHRPWVDQFMTWWAMGFSDWLGRGAPGGSLTFTIELGPKPYAISGADGNDLTDRWQDAQSLHKMVRDLWSRVTGAELSLSEAS</sequence>
<keyword evidence="1" id="KW-0413">Isomerase</keyword>
<accession>A0A975WF10</accession>
<evidence type="ECO:0000313" key="1">
    <source>
        <dbReference type="EMBL" id="SEK09603.1"/>
    </source>
</evidence>
<dbReference type="GeneID" id="80820958"/>
<gene>
    <name evidence="1" type="ORF">SAMN04487940_13037</name>
</gene>
<proteinExistence type="predicted"/>
<organism evidence="1 2">
    <name type="scientific">Marinovum algicola</name>
    <dbReference type="NCBI Taxonomy" id="42444"/>
    <lineage>
        <taxon>Bacteria</taxon>
        <taxon>Pseudomonadati</taxon>
        <taxon>Pseudomonadota</taxon>
        <taxon>Alphaproteobacteria</taxon>
        <taxon>Rhodobacterales</taxon>
        <taxon>Roseobacteraceae</taxon>
        <taxon>Marinovum</taxon>
    </lineage>
</organism>
<protein>
    <submittedName>
        <fullName evidence="1">Sugar phosphate isomerase/epimerase</fullName>
    </submittedName>
</protein>
<dbReference type="SUPFAM" id="SSF51658">
    <property type="entry name" value="Xylose isomerase-like"/>
    <property type="match status" value="1"/>
</dbReference>
<dbReference type="Gene3D" id="3.20.20.150">
    <property type="entry name" value="Divalent-metal-dependent TIM barrel enzymes"/>
    <property type="match status" value="1"/>
</dbReference>
<dbReference type="GO" id="GO:0016853">
    <property type="term" value="F:isomerase activity"/>
    <property type="evidence" value="ECO:0007669"/>
    <property type="project" value="UniProtKB-KW"/>
</dbReference>
<dbReference type="Proteomes" id="UP000182932">
    <property type="component" value="Unassembled WGS sequence"/>
</dbReference>
<dbReference type="InterPro" id="IPR036237">
    <property type="entry name" value="Xyl_isomerase-like_sf"/>
</dbReference>
<comment type="caution">
    <text evidence="1">The sequence shown here is derived from an EMBL/GenBank/DDBJ whole genome shotgun (WGS) entry which is preliminary data.</text>
</comment>
<name>A0A975WF10_9RHOB</name>
<dbReference type="AlphaFoldDB" id="A0A975WF10"/>